<dbReference type="EMBL" id="KZ989684">
    <property type="protein sequence ID" value="RKP25606.1"/>
    <property type="molecule type" value="Genomic_DNA"/>
</dbReference>
<gene>
    <name evidence="2" type="ORF">SYNPS1DRAFT_11446</name>
</gene>
<dbReference type="PANTHER" id="PTHR14209:SF19">
    <property type="entry name" value="ISOAMYL ACETATE-HYDROLYZING ESTERASE 1 HOMOLOG"/>
    <property type="match status" value="1"/>
</dbReference>
<dbReference type="InterPro" id="IPR045136">
    <property type="entry name" value="Iah1-like"/>
</dbReference>
<sequence length="164" mass="18156">GWVAALQNAYVRRADIVNRGFSGYNTEWARHVLAMILPRAQTSLPASTLLGQHESIELLVVLLGANDAAIPPSGQHVPLTRYRENLKALVDMVQSPMSRYYAPNTRVILVTPPPLDEALWAKDCAKDGRPLDRRAATTQKYAEACVKLARDLHVPVLDLHSLIL</sequence>
<evidence type="ECO:0000313" key="3">
    <source>
        <dbReference type="Proteomes" id="UP000278143"/>
    </source>
</evidence>
<dbReference type="Gene3D" id="3.40.50.1110">
    <property type="entry name" value="SGNH hydrolase"/>
    <property type="match status" value="1"/>
</dbReference>
<reference evidence="3" key="1">
    <citation type="journal article" date="2018" name="Nat. Microbiol.">
        <title>Leveraging single-cell genomics to expand the fungal tree of life.</title>
        <authorList>
            <person name="Ahrendt S.R."/>
            <person name="Quandt C.A."/>
            <person name="Ciobanu D."/>
            <person name="Clum A."/>
            <person name="Salamov A."/>
            <person name="Andreopoulos B."/>
            <person name="Cheng J.F."/>
            <person name="Woyke T."/>
            <person name="Pelin A."/>
            <person name="Henrissat B."/>
            <person name="Reynolds N.K."/>
            <person name="Benny G.L."/>
            <person name="Smith M.E."/>
            <person name="James T.Y."/>
            <person name="Grigoriev I.V."/>
        </authorList>
    </citation>
    <scope>NUCLEOTIDE SEQUENCE [LARGE SCALE GENOMIC DNA]</scope>
    <source>
        <strain evidence="3">Benny S71-1</strain>
    </source>
</reference>
<dbReference type="Proteomes" id="UP000278143">
    <property type="component" value="Unassembled WGS sequence"/>
</dbReference>
<dbReference type="CDD" id="cd01838">
    <property type="entry name" value="Isoamyl_acetate_hydrolase_like"/>
    <property type="match status" value="1"/>
</dbReference>
<protein>
    <submittedName>
        <fullName evidence="2">SGNH hydrolase-type esterase domain-containing protein</fullName>
    </submittedName>
</protein>
<dbReference type="InterPro" id="IPR036514">
    <property type="entry name" value="SGNH_hydro_sf"/>
</dbReference>
<dbReference type="AlphaFoldDB" id="A0A4P9YZN7"/>
<dbReference type="Pfam" id="PF13472">
    <property type="entry name" value="Lipase_GDSL_2"/>
    <property type="match status" value="1"/>
</dbReference>
<evidence type="ECO:0000313" key="2">
    <source>
        <dbReference type="EMBL" id="RKP25606.1"/>
    </source>
</evidence>
<proteinExistence type="predicted"/>
<feature type="non-terminal residue" evidence="2">
    <location>
        <position position="1"/>
    </location>
</feature>
<name>A0A4P9YZN7_9FUNG</name>
<feature type="domain" description="SGNH hydrolase-type esterase" evidence="1">
    <location>
        <begin position="1"/>
        <end position="162"/>
    </location>
</feature>
<dbReference type="InterPro" id="IPR013830">
    <property type="entry name" value="SGNH_hydro"/>
</dbReference>
<evidence type="ECO:0000259" key="1">
    <source>
        <dbReference type="Pfam" id="PF13472"/>
    </source>
</evidence>
<dbReference type="OrthoDB" id="671439at2759"/>
<dbReference type="PANTHER" id="PTHR14209">
    <property type="entry name" value="ISOAMYL ACETATE-HYDROLYZING ESTERASE 1"/>
    <property type="match status" value="1"/>
</dbReference>
<organism evidence="2 3">
    <name type="scientific">Syncephalis pseudoplumigaleata</name>
    <dbReference type="NCBI Taxonomy" id="1712513"/>
    <lineage>
        <taxon>Eukaryota</taxon>
        <taxon>Fungi</taxon>
        <taxon>Fungi incertae sedis</taxon>
        <taxon>Zoopagomycota</taxon>
        <taxon>Zoopagomycotina</taxon>
        <taxon>Zoopagomycetes</taxon>
        <taxon>Zoopagales</taxon>
        <taxon>Piptocephalidaceae</taxon>
        <taxon>Syncephalis</taxon>
    </lineage>
</organism>
<keyword evidence="3" id="KW-1185">Reference proteome</keyword>
<feature type="non-terminal residue" evidence="2">
    <location>
        <position position="164"/>
    </location>
</feature>
<keyword evidence="2" id="KW-0378">Hydrolase</keyword>
<dbReference type="GO" id="GO:0016787">
    <property type="term" value="F:hydrolase activity"/>
    <property type="evidence" value="ECO:0007669"/>
    <property type="project" value="UniProtKB-KW"/>
</dbReference>
<dbReference type="SUPFAM" id="SSF52266">
    <property type="entry name" value="SGNH hydrolase"/>
    <property type="match status" value="1"/>
</dbReference>
<accession>A0A4P9YZN7</accession>